<dbReference type="SMART" id="SM00353">
    <property type="entry name" value="HLH"/>
    <property type="match status" value="1"/>
</dbReference>
<evidence type="ECO:0000256" key="4">
    <source>
        <dbReference type="ARBA" id="ARBA00023125"/>
    </source>
</evidence>
<evidence type="ECO:0000256" key="7">
    <source>
        <dbReference type="ARBA" id="ARBA00023242"/>
    </source>
</evidence>
<protein>
    <submittedName>
        <fullName evidence="10">Neuronal PAS domain-containing protein 2</fullName>
    </submittedName>
</protein>
<keyword evidence="11" id="KW-1185">Reference proteome</keyword>
<dbReference type="EMBL" id="LSMT01000033">
    <property type="protein sequence ID" value="PFX31665.1"/>
    <property type="molecule type" value="Genomic_DNA"/>
</dbReference>
<dbReference type="Pfam" id="PF14598">
    <property type="entry name" value="PAS_11"/>
    <property type="match status" value="1"/>
</dbReference>
<dbReference type="CDD" id="cd00130">
    <property type="entry name" value="PAS"/>
    <property type="match status" value="2"/>
</dbReference>
<dbReference type="Gene3D" id="3.30.450.20">
    <property type="entry name" value="PAS domain"/>
    <property type="match status" value="2"/>
</dbReference>
<name>A0A2B4STD6_STYPI</name>
<evidence type="ECO:0000256" key="5">
    <source>
        <dbReference type="ARBA" id="ARBA00023159"/>
    </source>
</evidence>
<accession>A0A2B4STD6</accession>
<dbReference type="SUPFAM" id="SSF47459">
    <property type="entry name" value="HLH, helix-loop-helix DNA-binding domain"/>
    <property type="match status" value="1"/>
</dbReference>
<evidence type="ECO:0000259" key="8">
    <source>
        <dbReference type="PROSITE" id="PS50112"/>
    </source>
</evidence>
<dbReference type="PROSITE" id="PS50888">
    <property type="entry name" value="BHLH"/>
    <property type="match status" value="1"/>
</dbReference>
<dbReference type="PRINTS" id="PR00785">
    <property type="entry name" value="NCTRNSLOCATR"/>
</dbReference>
<dbReference type="GO" id="GO:0000981">
    <property type="term" value="F:DNA-binding transcription factor activity, RNA polymerase II-specific"/>
    <property type="evidence" value="ECO:0007669"/>
    <property type="project" value="InterPro"/>
</dbReference>
<dbReference type="PANTHER" id="PTHR46055:SF3">
    <property type="entry name" value="CIRCADIAN LOCOMOTER OUTPUT CYCLES PROTEIN KAPUT"/>
    <property type="match status" value="1"/>
</dbReference>
<dbReference type="PANTHER" id="PTHR46055">
    <property type="entry name" value="CIRCADIAN LOCOMOTER OUTPUT CYCLES PROTEIN KAPUT"/>
    <property type="match status" value="1"/>
</dbReference>
<dbReference type="SMART" id="SM00091">
    <property type="entry name" value="PAS"/>
    <property type="match status" value="2"/>
</dbReference>
<dbReference type="InterPro" id="IPR000014">
    <property type="entry name" value="PAS"/>
</dbReference>
<dbReference type="InterPro" id="IPR013767">
    <property type="entry name" value="PAS_fold"/>
</dbReference>
<organism evidence="10 11">
    <name type="scientific">Stylophora pistillata</name>
    <name type="common">Smooth cauliflower coral</name>
    <dbReference type="NCBI Taxonomy" id="50429"/>
    <lineage>
        <taxon>Eukaryota</taxon>
        <taxon>Metazoa</taxon>
        <taxon>Cnidaria</taxon>
        <taxon>Anthozoa</taxon>
        <taxon>Hexacorallia</taxon>
        <taxon>Scleractinia</taxon>
        <taxon>Astrocoeniina</taxon>
        <taxon>Pocilloporidae</taxon>
        <taxon>Stylophora</taxon>
    </lineage>
</organism>
<dbReference type="GO" id="GO:0000978">
    <property type="term" value="F:RNA polymerase II cis-regulatory region sequence-specific DNA binding"/>
    <property type="evidence" value="ECO:0007669"/>
    <property type="project" value="TreeGrafter"/>
</dbReference>
<dbReference type="InterPro" id="IPR047230">
    <property type="entry name" value="CLOCK-like"/>
</dbReference>
<dbReference type="Proteomes" id="UP000225706">
    <property type="component" value="Unassembled WGS sequence"/>
</dbReference>
<comment type="caution">
    <text evidence="10">The sequence shown here is derived from an EMBL/GenBank/DDBJ whole genome shotgun (WGS) entry which is preliminary data.</text>
</comment>
<feature type="domain" description="BHLH" evidence="9">
    <location>
        <begin position="16"/>
        <end position="66"/>
    </location>
</feature>
<reference evidence="11" key="1">
    <citation type="journal article" date="2017" name="bioRxiv">
        <title>Comparative analysis of the genomes of Stylophora pistillata and Acropora digitifera provides evidence for extensive differences between species of corals.</title>
        <authorList>
            <person name="Voolstra C.R."/>
            <person name="Li Y."/>
            <person name="Liew Y.J."/>
            <person name="Baumgarten S."/>
            <person name="Zoccola D."/>
            <person name="Flot J.-F."/>
            <person name="Tambutte S."/>
            <person name="Allemand D."/>
            <person name="Aranda M."/>
        </authorList>
    </citation>
    <scope>NUCLEOTIDE SEQUENCE [LARGE SCALE GENOMIC DNA]</scope>
</reference>
<keyword evidence="3" id="KW-0090">Biological rhythms</keyword>
<evidence type="ECO:0000259" key="9">
    <source>
        <dbReference type="PROSITE" id="PS50888"/>
    </source>
</evidence>
<dbReference type="GO" id="GO:0005737">
    <property type="term" value="C:cytoplasm"/>
    <property type="evidence" value="ECO:0007669"/>
    <property type="project" value="InterPro"/>
</dbReference>
<proteinExistence type="predicted"/>
<dbReference type="GO" id="GO:0046983">
    <property type="term" value="F:protein dimerization activity"/>
    <property type="evidence" value="ECO:0007669"/>
    <property type="project" value="InterPro"/>
</dbReference>
<dbReference type="STRING" id="50429.A0A2B4STD6"/>
<dbReference type="PROSITE" id="PS50112">
    <property type="entry name" value="PAS"/>
    <property type="match status" value="2"/>
</dbReference>
<sequence>MAEDEAAGASLDDFKKACLVRNQNEKKRRDRFNNLVNELSASLPVRGKKLSRNNVLKYCIEYFRHAQQLASTSSNNTLERVCGRWQPDFITSEEFRQIVLDGLDGIVIAIDDASKICFASNNVFSCLGYDCKTLQNGSILDLVHPEDQRTIYALLTALNKDNATTRPAQMFSCRLRFAPRSDGFRGGFVPFNCVSRTFRVGHTSGDRYVVFLGRVTTLPKLNKTVVSADNEHVLKFTTRLDKMWRFQCVERSTTMVLGYYPFELLGHCLYEYCHEDDLAHLTEYHNMLLYSGVITTCCYRLLAKGQVWIWVRSRYHVSYSPLDSKPDSVICVTWPMKGFEFSALNQQEVLERDRQLFSQILEKSGEKLLSSNFKSGTQKNALTAASPPSSSPSLNPIVNTNETVEQSHAVTAYEELPSALSTMQSGVSITSDHRASLVAPQNVDAGIWPVGGIDSAAVVVSSDNHFNSSNPPVYSVESVDEKSLLLEDHDQMPESLSFSQWVLHLHLRDQYRSLTDSIRQQSEQITVIQRQLAIQKELSSLSDELEVQQKRKTLNLKNTVEETKAVILQKMKELQECTQLPSI</sequence>
<evidence type="ECO:0000256" key="1">
    <source>
        <dbReference type="ARBA" id="ARBA00022737"/>
    </source>
</evidence>
<keyword evidence="2" id="KW-0805">Transcription regulation</keyword>
<dbReference type="SUPFAM" id="SSF55785">
    <property type="entry name" value="PYP-like sensor domain (PAS domain)"/>
    <property type="match status" value="2"/>
</dbReference>
<dbReference type="GO" id="GO:1990513">
    <property type="term" value="C:CLOCK-BMAL transcription complex"/>
    <property type="evidence" value="ECO:0007669"/>
    <property type="project" value="TreeGrafter"/>
</dbReference>
<feature type="domain" description="PAS" evidence="8">
    <location>
        <begin position="249"/>
        <end position="292"/>
    </location>
</feature>
<evidence type="ECO:0000256" key="3">
    <source>
        <dbReference type="ARBA" id="ARBA00023108"/>
    </source>
</evidence>
<dbReference type="InterPro" id="IPR036638">
    <property type="entry name" value="HLH_DNA-bd_sf"/>
</dbReference>
<gene>
    <name evidence="10" type="primary">NPAS2</name>
    <name evidence="10" type="ORF">AWC38_SpisGene3526</name>
</gene>
<evidence type="ECO:0000256" key="6">
    <source>
        <dbReference type="ARBA" id="ARBA00023163"/>
    </source>
</evidence>
<dbReference type="GO" id="GO:0032922">
    <property type="term" value="P:circadian regulation of gene expression"/>
    <property type="evidence" value="ECO:0007669"/>
    <property type="project" value="InterPro"/>
</dbReference>
<dbReference type="InterPro" id="IPR001067">
    <property type="entry name" value="Nuc_translocat"/>
</dbReference>
<feature type="domain" description="PAS" evidence="8">
    <location>
        <begin position="92"/>
        <end position="162"/>
    </location>
</feature>
<evidence type="ECO:0000313" key="10">
    <source>
        <dbReference type="EMBL" id="PFX31665.1"/>
    </source>
</evidence>
<keyword evidence="1" id="KW-0677">Repeat</keyword>
<keyword evidence="4" id="KW-0238">DNA-binding</keyword>
<dbReference type="InterPro" id="IPR011598">
    <property type="entry name" value="bHLH_dom"/>
</dbReference>
<evidence type="ECO:0000256" key="2">
    <source>
        <dbReference type="ARBA" id="ARBA00023015"/>
    </source>
</evidence>
<keyword evidence="6" id="KW-0804">Transcription</keyword>
<dbReference type="Pfam" id="PF00989">
    <property type="entry name" value="PAS"/>
    <property type="match status" value="1"/>
</dbReference>
<dbReference type="AlphaFoldDB" id="A0A2B4STD6"/>
<keyword evidence="7" id="KW-0539">Nucleus</keyword>
<evidence type="ECO:0000313" key="11">
    <source>
        <dbReference type="Proteomes" id="UP000225706"/>
    </source>
</evidence>
<dbReference type="CDD" id="cd11441">
    <property type="entry name" value="bHLH-PAS_CLOCK_like"/>
    <property type="match status" value="1"/>
</dbReference>
<dbReference type="Pfam" id="PF00010">
    <property type="entry name" value="HLH"/>
    <property type="match status" value="1"/>
</dbReference>
<keyword evidence="5" id="KW-0010">Activator</keyword>
<dbReference type="InterPro" id="IPR035965">
    <property type="entry name" value="PAS-like_dom_sf"/>
</dbReference>
<dbReference type="OrthoDB" id="411251at2759"/>
<dbReference type="Gene3D" id="4.10.280.10">
    <property type="entry name" value="Helix-loop-helix DNA-binding domain"/>
    <property type="match status" value="1"/>
</dbReference>